<gene>
    <name evidence="1" type="ORF">F6J89_00765</name>
</gene>
<dbReference type="EMBL" id="JAAHFQ010000007">
    <property type="protein sequence ID" value="NER26224.1"/>
    <property type="molecule type" value="Genomic_DNA"/>
</dbReference>
<proteinExistence type="predicted"/>
<sequence>MTKLLNCLHLAQNFCISVSDIAQFLNISEHQIMRIESWKYVL</sequence>
<dbReference type="AlphaFoldDB" id="A0A6B3N801"/>
<evidence type="ECO:0000313" key="1">
    <source>
        <dbReference type="EMBL" id="NER26224.1"/>
    </source>
</evidence>
<comment type="caution">
    <text evidence="1">The sequence shown here is derived from an EMBL/GenBank/DDBJ whole genome shotgun (WGS) entry which is preliminary data.</text>
</comment>
<reference evidence="1" key="1">
    <citation type="submission" date="2019-11" db="EMBL/GenBank/DDBJ databases">
        <title>Genomic insights into an expanded diversity of filamentous marine cyanobacteria reveals the extraordinary biosynthetic potential of Moorea and Okeania.</title>
        <authorList>
            <person name="Ferreira Leao T."/>
            <person name="Wang M."/>
            <person name="Moss N."/>
            <person name="Da Silva R."/>
            <person name="Sanders J."/>
            <person name="Nurk S."/>
            <person name="Gurevich A."/>
            <person name="Humphrey G."/>
            <person name="Reher R."/>
            <person name="Zhu Q."/>
            <person name="Belda-Ferre P."/>
            <person name="Glukhov E."/>
            <person name="Rex R."/>
            <person name="Dorrestein P.C."/>
            <person name="Knight R."/>
            <person name="Pevzner P."/>
            <person name="Gerwick W.H."/>
            <person name="Gerwick L."/>
        </authorList>
    </citation>
    <scope>NUCLEOTIDE SEQUENCE</scope>
    <source>
        <strain evidence="1">SIO1C4</strain>
    </source>
</reference>
<organism evidence="1">
    <name type="scientific">Symploca sp. SIO1C4</name>
    <dbReference type="NCBI Taxonomy" id="2607765"/>
    <lineage>
        <taxon>Bacteria</taxon>
        <taxon>Bacillati</taxon>
        <taxon>Cyanobacteriota</taxon>
        <taxon>Cyanophyceae</taxon>
        <taxon>Coleofasciculales</taxon>
        <taxon>Coleofasciculaceae</taxon>
        <taxon>Symploca</taxon>
    </lineage>
</organism>
<name>A0A6B3N801_9CYAN</name>
<protein>
    <submittedName>
        <fullName evidence="1">Transposase family protein</fullName>
    </submittedName>
</protein>
<accession>A0A6B3N801</accession>